<evidence type="ECO:0000256" key="1">
    <source>
        <dbReference type="ARBA" id="ARBA00000491"/>
    </source>
</evidence>
<dbReference type="Pfam" id="PF00694">
    <property type="entry name" value="Aconitase_C"/>
    <property type="match status" value="1"/>
</dbReference>
<dbReference type="InterPro" id="IPR050075">
    <property type="entry name" value="LeuD"/>
</dbReference>
<evidence type="ECO:0000256" key="5">
    <source>
        <dbReference type="ARBA" id="ARBA00011271"/>
    </source>
</evidence>
<evidence type="ECO:0000256" key="3">
    <source>
        <dbReference type="ARBA" id="ARBA00004729"/>
    </source>
</evidence>
<keyword evidence="6 10" id="KW-0432">Leucine biosynthesis</keyword>
<keyword evidence="9 10" id="KW-0100">Branched-chain amino acid biosynthesis</keyword>
<comment type="pathway">
    <text evidence="3 10">Amino-acid biosynthesis; L-leucine biosynthesis; L-leucine from 3-methyl-2-oxobutanoate: step 2/4.</text>
</comment>
<comment type="caution">
    <text evidence="12">The sequence shown here is derived from an EMBL/GenBank/DDBJ whole genome shotgun (WGS) entry which is preliminary data.</text>
</comment>
<dbReference type="InterPro" id="IPR000573">
    <property type="entry name" value="AconitaseA/IPMdHydase_ssu_swvl"/>
</dbReference>
<evidence type="ECO:0000256" key="10">
    <source>
        <dbReference type="HAMAP-Rule" id="MF_01031"/>
    </source>
</evidence>
<dbReference type="HOGENOM" id="CLU_081378_0_3_4"/>
<dbReference type="Gene3D" id="3.20.19.10">
    <property type="entry name" value="Aconitase, domain 4"/>
    <property type="match status" value="1"/>
</dbReference>
<keyword evidence="7 10" id="KW-0028">Amino-acid biosynthesis</keyword>
<evidence type="ECO:0000256" key="6">
    <source>
        <dbReference type="ARBA" id="ARBA00022430"/>
    </source>
</evidence>
<keyword evidence="8 10" id="KW-0456">Lyase</keyword>
<dbReference type="EC" id="4.2.1.33" evidence="10"/>
<dbReference type="PATRIC" id="fig|1203554.3.peg.982"/>
<name>S3BFY1_9BURK</name>
<keyword evidence="13" id="KW-1185">Reference proteome</keyword>
<dbReference type="AlphaFoldDB" id="S3BFY1"/>
<proteinExistence type="inferred from homology"/>
<dbReference type="STRING" id="1203554.HMPREF1476_00958"/>
<evidence type="ECO:0000256" key="7">
    <source>
        <dbReference type="ARBA" id="ARBA00022605"/>
    </source>
</evidence>
<dbReference type="GO" id="GO:0003861">
    <property type="term" value="F:3-isopropylmalate dehydratase activity"/>
    <property type="evidence" value="ECO:0007669"/>
    <property type="project" value="UniProtKB-UniRule"/>
</dbReference>
<comment type="catalytic activity">
    <reaction evidence="1 10">
        <text>(2R,3S)-3-isopropylmalate = (2S)-2-isopropylmalate</text>
        <dbReference type="Rhea" id="RHEA:32287"/>
        <dbReference type="ChEBI" id="CHEBI:1178"/>
        <dbReference type="ChEBI" id="CHEBI:35121"/>
        <dbReference type="EC" id="4.2.1.33"/>
    </reaction>
</comment>
<dbReference type="NCBIfam" id="NF002458">
    <property type="entry name" value="PRK01641.1"/>
    <property type="match status" value="1"/>
</dbReference>
<organism evidence="12 13">
    <name type="scientific">Sutterella wadsworthensis HGA0223</name>
    <dbReference type="NCBI Taxonomy" id="1203554"/>
    <lineage>
        <taxon>Bacteria</taxon>
        <taxon>Pseudomonadati</taxon>
        <taxon>Pseudomonadota</taxon>
        <taxon>Betaproteobacteria</taxon>
        <taxon>Burkholderiales</taxon>
        <taxon>Sutterellaceae</taxon>
        <taxon>Sutterella</taxon>
    </lineage>
</organism>
<evidence type="ECO:0000256" key="2">
    <source>
        <dbReference type="ARBA" id="ARBA00002695"/>
    </source>
</evidence>
<dbReference type="UniPathway" id="UPA00048">
    <property type="reaction ID" value="UER00071"/>
</dbReference>
<dbReference type="GO" id="GO:0009098">
    <property type="term" value="P:L-leucine biosynthetic process"/>
    <property type="evidence" value="ECO:0007669"/>
    <property type="project" value="UniProtKB-UniRule"/>
</dbReference>
<dbReference type="NCBIfam" id="TIGR00171">
    <property type="entry name" value="leuD"/>
    <property type="match status" value="1"/>
</dbReference>
<dbReference type="PANTHER" id="PTHR43345:SF5">
    <property type="entry name" value="3-ISOPROPYLMALATE DEHYDRATASE SMALL SUBUNIT"/>
    <property type="match status" value="1"/>
</dbReference>
<evidence type="ECO:0000259" key="11">
    <source>
        <dbReference type="Pfam" id="PF00694"/>
    </source>
</evidence>
<reference evidence="12 13" key="1">
    <citation type="submission" date="2013-04" db="EMBL/GenBank/DDBJ databases">
        <title>The Genome Sequence of Sutterella wadsworthensis HGA0223.</title>
        <authorList>
            <consortium name="The Broad Institute Genomics Platform"/>
            <person name="Earl A."/>
            <person name="Ward D."/>
            <person name="Feldgarden M."/>
            <person name="Gevers D."/>
            <person name="Schmidt T.M."/>
            <person name="Dover J."/>
            <person name="Dai D."/>
            <person name="Walker B."/>
            <person name="Young S."/>
            <person name="Zeng Q."/>
            <person name="Gargeya S."/>
            <person name="Fitzgerald M."/>
            <person name="Haas B."/>
            <person name="Abouelleil A."/>
            <person name="Allen A.W."/>
            <person name="Alvarado L."/>
            <person name="Arachchi H.M."/>
            <person name="Berlin A.M."/>
            <person name="Chapman S.B."/>
            <person name="Gainer-Dewar J."/>
            <person name="Goldberg J."/>
            <person name="Griggs A."/>
            <person name="Gujja S."/>
            <person name="Hansen M."/>
            <person name="Howarth C."/>
            <person name="Imamovic A."/>
            <person name="Ireland A."/>
            <person name="Larimer J."/>
            <person name="McCowan C."/>
            <person name="Murphy C."/>
            <person name="Pearson M."/>
            <person name="Poon T.W."/>
            <person name="Priest M."/>
            <person name="Roberts A."/>
            <person name="Saif S."/>
            <person name="Shea T."/>
            <person name="Sisk P."/>
            <person name="Sykes S."/>
            <person name="Wortman J."/>
            <person name="Nusbaum C."/>
            <person name="Birren B."/>
        </authorList>
    </citation>
    <scope>NUCLEOTIDE SEQUENCE [LARGE SCALE GENOMIC DNA]</scope>
    <source>
        <strain evidence="12 13">HGA0223</strain>
    </source>
</reference>
<evidence type="ECO:0000313" key="12">
    <source>
        <dbReference type="EMBL" id="EPE00229.1"/>
    </source>
</evidence>
<comment type="similarity">
    <text evidence="4 10">Belongs to the LeuD family. LeuD type 1 subfamily.</text>
</comment>
<dbReference type="HAMAP" id="MF_01031">
    <property type="entry name" value="LeuD_type1"/>
    <property type="match status" value="1"/>
</dbReference>
<evidence type="ECO:0000256" key="8">
    <source>
        <dbReference type="ARBA" id="ARBA00023239"/>
    </source>
</evidence>
<dbReference type="Proteomes" id="UP000014400">
    <property type="component" value="Unassembled WGS sequence"/>
</dbReference>
<dbReference type="eggNOG" id="COG0066">
    <property type="taxonomic scope" value="Bacteria"/>
</dbReference>
<dbReference type="InterPro" id="IPR004431">
    <property type="entry name" value="3-IsopropMal_deHydase_ssu"/>
</dbReference>
<dbReference type="EMBL" id="ATCF01000012">
    <property type="protein sequence ID" value="EPE00229.1"/>
    <property type="molecule type" value="Genomic_DNA"/>
</dbReference>
<accession>S3BFY1</accession>
<comment type="function">
    <text evidence="2 10">Catalyzes the isomerization between 2-isopropylmalate and 3-isopropylmalate, via the formation of 2-isopropylmaleate.</text>
</comment>
<evidence type="ECO:0000256" key="4">
    <source>
        <dbReference type="ARBA" id="ARBA00009845"/>
    </source>
</evidence>
<dbReference type="SUPFAM" id="SSF52016">
    <property type="entry name" value="LeuD/IlvD-like"/>
    <property type="match status" value="1"/>
</dbReference>
<dbReference type="InterPro" id="IPR033940">
    <property type="entry name" value="IPMI_Swivel"/>
</dbReference>
<dbReference type="PANTHER" id="PTHR43345">
    <property type="entry name" value="3-ISOPROPYLMALATE DEHYDRATASE SMALL SUBUNIT 2-RELATED-RELATED"/>
    <property type="match status" value="1"/>
</dbReference>
<protein>
    <recommendedName>
        <fullName evidence="10">3-isopropylmalate dehydratase small subunit</fullName>
        <ecNumber evidence="10">4.2.1.33</ecNumber>
    </recommendedName>
    <alternativeName>
        <fullName evidence="10">Alpha-IPM isomerase</fullName>
        <shortName evidence="10">IPMI</shortName>
    </alternativeName>
    <alternativeName>
        <fullName evidence="10">Isopropylmalate isomerase</fullName>
    </alternativeName>
</protein>
<comment type="subunit">
    <text evidence="5 10">Heterodimer of LeuC and LeuD.</text>
</comment>
<dbReference type="InterPro" id="IPR015928">
    <property type="entry name" value="Aconitase/3IPM_dehydase_swvl"/>
</dbReference>
<sequence>MEPFTQLSGIAVPLPIDNLDTDQLMPKQFLRSIDKSGLARGLLFNMRCASDGTPKPDSVFNRPGFEHIQIIAAGPNFGCGSSREHAVWGLLQFGIRAVIAPSFGEIFYSNCFNNGLLAARVSLSDSKAILDALSTKKPQSLTINLEDCTISLTGNIAEHWSFSIAPRHRAMLLDGLDMIDATLKDQEEIRAFQQKHEAKFPWMARLPGKWRMLRDNPSV</sequence>
<evidence type="ECO:0000256" key="9">
    <source>
        <dbReference type="ARBA" id="ARBA00023304"/>
    </source>
</evidence>
<dbReference type="RefSeq" id="WP_016474274.1">
    <property type="nucleotide sequence ID" value="NZ_KE150480.1"/>
</dbReference>
<dbReference type="CDD" id="cd01577">
    <property type="entry name" value="IPMI_Swivel"/>
    <property type="match status" value="1"/>
</dbReference>
<dbReference type="GO" id="GO:0009316">
    <property type="term" value="C:3-isopropylmalate dehydratase complex"/>
    <property type="evidence" value="ECO:0007669"/>
    <property type="project" value="InterPro"/>
</dbReference>
<feature type="domain" description="Aconitase A/isopropylmalate dehydratase small subunit swivel" evidence="11">
    <location>
        <begin position="1"/>
        <end position="119"/>
    </location>
</feature>
<evidence type="ECO:0000313" key="13">
    <source>
        <dbReference type="Proteomes" id="UP000014400"/>
    </source>
</evidence>
<gene>
    <name evidence="10" type="primary">leuD</name>
    <name evidence="12" type="ORF">HMPREF1476_00958</name>
</gene>